<dbReference type="EMBL" id="ML978077">
    <property type="protein sequence ID" value="KAF2010215.1"/>
    <property type="molecule type" value="Genomic_DNA"/>
</dbReference>
<feature type="compositionally biased region" description="Polar residues" evidence="1">
    <location>
        <begin position="365"/>
        <end position="374"/>
    </location>
</feature>
<gene>
    <name evidence="2" type="ORF">BU24DRAFT_414639</name>
</gene>
<accession>A0A6A5XAW0</accession>
<dbReference type="AlphaFoldDB" id="A0A6A5XAW0"/>
<dbReference type="GeneID" id="54283632"/>
<reference evidence="2" key="1">
    <citation type="journal article" date="2020" name="Stud. Mycol.">
        <title>101 Dothideomycetes genomes: a test case for predicting lifestyles and emergence of pathogens.</title>
        <authorList>
            <person name="Haridas S."/>
            <person name="Albert R."/>
            <person name="Binder M."/>
            <person name="Bloem J."/>
            <person name="Labutti K."/>
            <person name="Salamov A."/>
            <person name="Andreopoulos B."/>
            <person name="Baker S."/>
            <person name="Barry K."/>
            <person name="Bills G."/>
            <person name="Bluhm B."/>
            <person name="Cannon C."/>
            <person name="Castanera R."/>
            <person name="Culley D."/>
            <person name="Daum C."/>
            <person name="Ezra D."/>
            <person name="Gonzalez J."/>
            <person name="Henrissat B."/>
            <person name="Kuo A."/>
            <person name="Liang C."/>
            <person name="Lipzen A."/>
            <person name="Lutzoni F."/>
            <person name="Magnuson J."/>
            <person name="Mondo S."/>
            <person name="Nolan M."/>
            <person name="Ohm R."/>
            <person name="Pangilinan J."/>
            <person name="Park H.-J."/>
            <person name="Ramirez L."/>
            <person name="Alfaro M."/>
            <person name="Sun H."/>
            <person name="Tritt A."/>
            <person name="Yoshinaga Y."/>
            <person name="Zwiers L.-H."/>
            <person name="Turgeon B."/>
            <person name="Goodwin S."/>
            <person name="Spatafora J."/>
            <person name="Crous P."/>
            <person name="Grigoriev I."/>
        </authorList>
    </citation>
    <scope>NUCLEOTIDE SEQUENCE</scope>
    <source>
        <strain evidence="2">CBS 175.79</strain>
    </source>
</reference>
<evidence type="ECO:0000256" key="1">
    <source>
        <dbReference type="SAM" id="MobiDB-lite"/>
    </source>
</evidence>
<dbReference type="RefSeq" id="XP_033378554.1">
    <property type="nucleotide sequence ID" value="XM_033526235.1"/>
</dbReference>
<organism evidence="2 3">
    <name type="scientific">Aaosphaeria arxii CBS 175.79</name>
    <dbReference type="NCBI Taxonomy" id="1450172"/>
    <lineage>
        <taxon>Eukaryota</taxon>
        <taxon>Fungi</taxon>
        <taxon>Dikarya</taxon>
        <taxon>Ascomycota</taxon>
        <taxon>Pezizomycotina</taxon>
        <taxon>Dothideomycetes</taxon>
        <taxon>Pleosporomycetidae</taxon>
        <taxon>Pleosporales</taxon>
        <taxon>Pleosporales incertae sedis</taxon>
        <taxon>Aaosphaeria</taxon>
    </lineage>
</organism>
<evidence type="ECO:0000313" key="2">
    <source>
        <dbReference type="EMBL" id="KAF2010215.1"/>
    </source>
</evidence>
<feature type="compositionally biased region" description="Basic and acidic residues" evidence="1">
    <location>
        <begin position="553"/>
        <end position="570"/>
    </location>
</feature>
<protein>
    <submittedName>
        <fullName evidence="2">Uncharacterized protein</fullName>
    </submittedName>
</protein>
<dbReference type="Proteomes" id="UP000799778">
    <property type="component" value="Unassembled WGS sequence"/>
</dbReference>
<keyword evidence="3" id="KW-1185">Reference proteome</keyword>
<evidence type="ECO:0000313" key="3">
    <source>
        <dbReference type="Proteomes" id="UP000799778"/>
    </source>
</evidence>
<proteinExistence type="predicted"/>
<dbReference type="OrthoDB" id="3799259at2759"/>
<feature type="region of interest" description="Disordered" evidence="1">
    <location>
        <begin position="348"/>
        <end position="608"/>
    </location>
</feature>
<sequence>MSSTFSESPSQAKSTKRLTALIDNPLRRSLTSLRRASSRRYSTSSTFMQFLSPTKDKMDPELRDALAILELQSLSELEERFLNTDAFLRPWTSFRDTFLLLQKGVMPPAEGKGNVTNRDVLLFYTYFDEGEKRYEPLSDPFSVDFTTDSSKYGVINKSLWRAEEHEKLLYVWLLQTFKVGKKSNPYGFKYFEYRDPCSAWEKAILPIVNAVRNDYSVRGRYHYGRFAKLVESLSPSPLAFPTGNVESSARRTYLTAPSSNQTVRTSDLDPITKVLRRKSKPPKTFWAEDERELKLAYPQYGFMVERPNVKVSLKDWVKDQRERAHHRRTLEDLEGGYEAMAPSSPLGKFNFDLSPAKSKDAAHNSVDTSDQPYNDGSPERAESSKLKPSSSHATPRKNMKRRESDGLYSTIRESNPFEYESYSSTKGTEKMSTEPYNGNPAAYASPYSSPDQPEGSRAQNWLAKTDHTPSSGPVRVHSQRGSKEPEQTTPQNKGRIGNKGDTIATARVPSYEGTGYGDSPSLTSPTPTPLNEPIQLENPRKRATRIPSPSHTGRKETPRRYHPVVERSSSRGDSILAAYENTPPPPIPPKNPKRYSSIKGHVNGSRSQQLRSEAAESLMGPRIISKENIRAAVTLSRENSTESLANEKIDAPLASPASVQSTGSVERGFAGLGGRGMNTGEFTPAPTLPAYNSHMFPRIGSPAGGTLMQRRFQQVQAYNMARLDKNGKEQK</sequence>
<name>A0A6A5XAW0_9PLEO</name>